<feature type="transmembrane region" description="Helical" evidence="1">
    <location>
        <begin position="196"/>
        <end position="214"/>
    </location>
</feature>
<evidence type="ECO:0000256" key="1">
    <source>
        <dbReference type="SAM" id="Phobius"/>
    </source>
</evidence>
<dbReference type="Proteomes" id="UP000705283">
    <property type="component" value="Unassembled WGS sequence"/>
</dbReference>
<organism evidence="2 3">
    <name type="scientific">Rouxiella silvae</name>
    <dbReference type="NCBI Taxonomy" id="1646373"/>
    <lineage>
        <taxon>Bacteria</taxon>
        <taxon>Pseudomonadati</taxon>
        <taxon>Pseudomonadota</taxon>
        <taxon>Gammaproteobacteria</taxon>
        <taxon>Enterobacterales</taxon>
        <taxon>Yersiniaceae</taxon>
        <taxon>Rouxiella</taxon>
    </lineage>
</organism>
<keyword evidence="1" id="KW-0472">Membrane</keyword>
<keyword evidence="1" id="KW-0812">Transmembrane</keyword>
<dbReference type="EMBL" id="JADMKS010000002">
    <property type="protein sequence ID" value="MBF6636052.1"/>
    <property type="molecule type" value="Genomic_DNA"/>
</dbReference>
<accession>A0AA40WZR9</accession>
<dbReference type="AlphaFoldDB" id="A0AA40WZR9"/>
<evidence type="ECO:0000313" key="3">
    <source>
        <dbReference type="Proteomes" id="UP000705283"/>
    </source>
</evidence>
<feature type="transmembrane region" description="Helical" evidence="1">
    <location>
        <begin position="235"/>
        <end position="258"/>
    </location>
</feature>
<dbReference type="RefSeq" id="WP_194977604.1">
    <property type="nucleotide sequence ID" value="NZ_JADMKS010000002.1"/>
</dbReference>
<evidence type="ECO:0000313" key="2">
    <source>
        <dbReference type="EMBL" id="MBF6636052.1"/>
    </source>
</evidence>
<comment type="caution">
    <text evidence="2">The sequence shown here is derived from an EMBL/GenBank/DDBJ whole genome shotgun (WGS) entry which is preliminary data.</text>
</comment>
<keyword evidence="1" id="KW-1133">Transmembrane helix</keyword>
<proteinExistence type="predicted"/>
<reference evidence="2" key="1">
    <citation type="submission" date="2020-11" db="EMBL/GenBank/DDBJ databases">
        <authorList>
            <person name="Lee S.D."/>
        </authorList>
    </citation>
    <scope>NUCLEOTIDE SEQUENCE</scope>
    <source>
        <strain evidence="2">SAP-2</strain>
    </source>
</reference>
<sequence length="454" mass="48636">MPINSLSLPVIQRSLSAQNIPLPPPTRSASSRLDYLDLAISSHGLTRQLIKAMHAPPDEEVDTTLKVLDDILQAAEAQSADLFSQSSVEGLHLQKALADYIMKSEPVVDHEVCQALNVLDQNCLTPIHFKADSAGCWLRLRQVLHLSNDGRLARYLHNTKNIALRSVICVAIPTLLRQMVAYFIESGLETCSASKMTRMTLALFAGTVPLLLNLGGGIRDYMQGTATALTQFARAFNVVISSAALIAAGTTGVLAGLASTLISFHAYSVLRECGQSIFRLSDNTQVHLGSTLGTAALYIPNQIGTSSAMSYLASPSGAAAALRDCTFADTVINDLSRAGLNTPGEILDAMVFSGLNSLQTGTELRNHLEVGLPDRQQIFNTLFNALAARTALMNTPILTASSLETAFAHYFDDTTLVQLNDILTSGVLGTLYPLFVATVAGRDDTKKSPIDSDC</sequence>
<name>A0AA40WZR9_9GAMM</name>
<protein>
    <submittedName>
        <fullName evidence="2">Uncharacterized protein</fullName>
    </submittedName>
</protein>
<feature type="transmembrane region" description="Helical" evidence="1">
    <location>
        <begin position="162"/>
        <end position="184"/>
    </location>
</feature>
<reference evidence="2" key="2">
    <citation type="submission" date="2022-09" db="EMBL/GenBank/DDBJ databases">
        <title>Rouxiella aceris sp. nov., isolated from tree sap and emended description of the genus Rhouxiella.</title>
        <authorList>
            <person name="Kim I.S."/>
        </authorList>
    </citation>
    <scope>NUCLEOTIDE SEQUENCE</scope>
    <source>
        <strain evidence="2">SAP-2</strain>
    </source>
</reference>
<gene>
    <name evidence="2" type="ORF">ITX54_05155</name>
</gene>